<keyword evidence="2" id="KW-1185">Reference proteome</keyword>
<dbReference type="Proteomes" id="UP001434883">
    <property type="component" value="Unassembled WGS sequence"/>
</dbReference>
<reference evidence="1 2" key="1">
    <citation type="submission" date="2021-06" db="EMBL/GenBank/DDBJ databases">
        <authorList>
            <person name="Palmer J.M."/>
        </authorList>
    </citation>
    <scope>NUCLEOTIDE SEQUENCE [LARGE SCALE GENOMIC DNA]</scope>
    <source>
        <strain evidence="1 2">XC_2019</strain>
        <tissue evidence="1">Muscle</tissue>
    </source>
</reference>
<dbReference type="PROSITE" id="PS51257">
    <property type="entry name" value="PROKAR_LIPOPROTEIN"/>
    <property type="match status" value="1"/>
</dbReference>
<gene>
    <name evidence="1" type="ORF">XENOCAPTIV_013918</name>
</gene>
<evidence type="ECO:0000313" key="2">
    <source>
        <dbReference type="Proteomes" id="UP001434883"/>
    </source>
</evidence>
<sequence length="117" mass="12760">MKSRECVIIIKAVGCWCGFLSCCLEASHVILDKKEVVPCGGIELHLNRNHPTLSIKAPVDRLVLSFTQTPQDSTPAVLEVLTGVLLMGSNMVPSAQPACSSRRAQPSVCRRELELFI</sequence>
<proteinExistence type="predicted"/>
<name>A0ABV0Q560_9TELE</name>
<accession>A0ABV0Q560</accession>
<protein>
    <submittedName>
        <fullName evidence="1">Uncharacterized protein</fullName>
    </submittedName>
</protein>
<evidence type="ECO:0000313" key="1">
    <source>
        <dbReference type="EMBL" id="MEQ2190884.1"/>
    </source>
</evidence>
<organism evidence="1 2">
    <name type="scientific">Xenoophorus captivus</name>
    <dbReference type="NCBI Taxonomy" id="1517983"/>
    <lineage>
        <taxon>Eukaryota</taxon>
        <taxon>Metazoa</taxon>
        <taxon>Chordata</taxon>
        <taxon>Craniata</taxon>
        <taxon>Vertebrata</taxon>
        <taxon>Euteleostomi</taxon>
        <taxon>Actinopterygii</taxon>
        <taxon>Neopterygii</taxon>
        <taxon>Teleostei</taxon>
        <taxon>Neoteleostei</taxon>
        <taxon>Acanthomorphata</taxon>
        <taxon>Ovalentaria</taxon>
        <taxon>Atherinomorphae</taxon>
        <taxon>Cyprinodontiformes</taxon>
        <taxon>Goodeidae</taxon>
        <taxon>Xenoophorus</taxon>
    </lineage>
</organism>
<dbReference type="EMBL" id="JAHRIN010000287">
    <property type="protein sequence ID" value="MEQ2190884.1"/>
    <property type="molecule type" value="Genomic_DNA"/>
</dbReference>
<comment type="caution">
    <text evidence="1">The sequence shown here is derived from an EMBL/GenBank/DDBJ whole genome shotgun (WGS) entry which is preliminary data.</text>
</comment>